<name>A0A437RIF6_9BURK</name>
<feature type="domain" description="O-methyltransferase C-terminal" evidence="1">
    <location>
        <begin position="101"/>
        <end position="187"/>
    </location>
</feature>
<keyword evidence="2" id="KW-0489">Methyltransferase</keyword>
<dbReference type="EMBL" id="SACR01000003">
    <property type="protein sequence ID" value="RVU46560.1"/>
    <property type="molecule type" value="Genomic_DNA"/>
</dbReference>
<dbReference type="GO" id="GO:0008171">
    <property type="term" value="F:O-methyltransferase activity"/>
    <property type="evidence" value="ECO:0007669"/>
    <property type="project" value="InterPro"/>
</dbReference>
<organism evidence="2 3">
    <name type="scientific">Rubrivivax rivuli</name>
    <dbReference type="NCBI Taxonomy" id="1862385"/>
    <lineage>
        <taxon>Bacteria</taxon>
        <taxon>Pseudomonadati</taxon>
        <taxon>Pseudomonadota</taxon>
        <taxon>Betaproteobacteria</taxon>
        <taxon>Burkholderiales</taxon>
        <taxon>Sphaerotilaceae</taxon>
        <taxon>Rubrivivax</taxon>
    </lineage>
</organism>
<dbReference type="SUPFAM" id="SSF53335">
    <property type="entry name" value="S-adenosyl-L-methionine-dependent methyltransferases"/>
    <property type="match status" value="1"/>
</dbReference>
<comment type="caution">
    <text evidence="2">The sequence shown here is derived from an EMBL/GenBank/DDBJ whole genome shotgun (WGS) entry which is preliminary data.</text>
</comment>
<dbReference type="Gene3D" id="3.40.50.150">
    <property type="entry name" value="Vaccinia Virus protein VP39"/>
    <property type="match status" value="1"/>
</dbReference>
<gene>
    <name evidence="2" type="ORF">EOE66_12155</name>
</gene>
<dbReference type="Pfam" id="PF00891">
    <property type="entry name" value="Methyltransf_2"/>
    <property type="match status" value="1"/>
</dbReference>
<accession>A0A437RIF6</accession>
<keyword evidence="2" id="KW-0808">Transferase</keyword>
<reference evidence="2 3" key="1">
    <citation type="submission" date="2019-01" db="EMBL/GenBank/DDBJ databases">
        <authorList>
            <person name="Chen W.-M."/>
        </authorList>
    </citation>
    <scope>NUCLEOTIDE SEQUENCE [LARGE SCALE GENOMIC DNA]</scope>
    <source>
        <strain evidence="2 3">KYPY4</strain>
    </source>
</reference>
<dbReference type="GO" id="GO:0032259">
    <property type="term" value="P:methylation"/>
    <property type="evidence" value="ECO:0007669"/>
    <property type="project" value="UniProtKB-KW"/>
</dbReference>
<proteinExistence type="predicted"/>
<evidence type="ECO:0000259" key="1">
    <source>
        <dbReference type="Pfam" id="PF00891"/>
    </source>
</evidence>
<protein>
    <submittedName>
        <fullName evidence="2">Class I SAM-dependent methyltransferase</fullName>
    </submittedName>
</protein>
<keyword evidence="3" id="KW-1185">Reference proteome</keyword>
<dbReference type="AlphaFoldDB" id="A0A437RIF6"/>
<dbReference type="OrthoDB" id="5565939at2"/>
<dbReference type="InterPro" id="IPR029063">
    <property type="entry name" value="SAM-dependent_MTases_sf"/>
</dbReference>
<dbReference type="Proteomes" id="UP000285575">
    <property type="component" value="Unassembled WGS sequence"/>
</dbReference>
<evidence type="ECO:0000313" key="3">
    <source>
        <dbReference type="Proteomes" id="UP000285575"/>
    </source>
</evidence>
<evidence type="ECO:0000313" key="2">
    <source>
        <dbReference type="EMBL" id="RVU46560.1"/>
    </source>
</evidence>
<dbReference type="InterPro" id="IPR001077">
    <property type="entry name" value="COMT_C"/>
</dbReference>
<dbReference type="RefSeq" id="WP_128228919.1">
    <property type="nucleotide sequence ID" value="NZ_SACR01000003.1"/>
</dbReference>
<sequence>MPSAEHPLLGRPPRNPATNGFWQRLLDEATAPYRAAGRFAWHFARGKLGRDPVFRGMLERGDFNHGGRVVDIGCGQGLLVSLLQRCGALAQAGQWPAGWPAAPVVTAYTGIELMPRDVQRATASVGALVLPGGEQPRFVCGDMRHTALPGCDLVVILDVLHYVDHAAQDALLARVRDALQPHGRLLLRVGDMDARRGFRISQWVDIVVTWVRGHRAPPTYGRPLAQWQATLQALGFRVRAVPMSAGTPFANVLLVATL</sequence>
<dbReference type="CDD" id="cd02440">
    <property type="entry name" value="AdoMet_MTases"/>
    <property type="match status" value="1"/>
</dbReference>